<feature type="transmembrane region" description="Helical" evidence="14">
    <location>
        <begin position="135"/>
        <end position="156"/>
    </location>
</feature>
<evidence type="ECO:0000313" key="16">
    <source>
        <dbReference type="Proteomes" id="UP000227088"/>
    </source>
</evidence>
<evidence type="ECO:0000256" key="10">
    <source>
        <dbReference type="ARBA" id="ARBA00023065"/>
    </source>
</evidence>
<feature type="transmembrane region" description="Helical" evidence="14">
    <location>
        <begin position="36"/>
        <end position="57"/>
    </location>
</feature>
<feature type="transmembrane region" description="Helical" evidence="14">
    <location>
        <begin position="69"/>
        <end position="90"/>
    </location>
</feature>
<name>A0A1Y5HFB1_OLEAN</name>
<keyword evidence="2 14" id="KW-0813">Transport</keyword>
<dbReference type="NCBIfam" id="NF009070">
    <property type="entry name" value="PRK12405.1"/>
    <property type="match status" value="1"/>
</dbReference>
<dbReference type="NCBIfam" id="NF006777">
    <property type="entry name" value="PRK09292.1"/>
    <property type="match status" value="1"/>
</dbReference>
<comment type="function">
    <text evidence="14">NQR complex catalyzes the reduction of ubiquinone-1 to ubiquinol by two successive reactions, coupled with the transport of Na(+) ions from the cytoplasm to the periplasm. NqrA to NqrE are probably involved in the second step, the conversion of ubisemiquinone to ubiquinol.</text>
</comment>
<evidence type="ECO:0000256" key="1">
    <source>
        <dbReference type="ARBA" id="ARBA00004127"/>
    </source>
</evidence>
<protein>
    <recommendedName>
        <fullName evidence="14">Na(+)-translocating NADH-quinone reductase subunit D</fullName>
        <shortName evidence="14">Na(+)-NQR subunit D</shortName>
        <shortName evidence="14">Na(+)-translocating NQR subunit D</shortName>
        <ecNumber evidence="14">7.2.1.1</ecNumber>
    </recommendedName>
    <alternativeName>
        <fullName evidence="14">NQR complex subunit D</fullName>
    </alternativeName>
    <alternativeName>
        <fullName evidence="14">NQR-1 subunit D</fullName>
    </alternativeName>
</protein>
<keyword evidence="13 14" id="KW-0739">Sodium transport</keyword>
<comment type="catalytic activity">
    <reaction evidence="14">
        <text>a ubiquinone + n Na(+)(in) + NADH + H(+) = a ubiquinol + n Na(+)(out) + NAD(+)</text>
        <dbReference type="Rhea" id="RHEA:47748"/>
        <dbReference type="Rhea" id="RHEA-COMP:9565"/>
        <dbReference type="Rhea" id="RHEA-COMP:9566"/>
        <dbReference type="ChEBI" id="CHEBI:15378"/>
        <dbReference type="ChEBI" id="CHEBI:16389"/>
        <dbReference type="ChEBI" id="CHEBI:17976"/>
        <dbReference type="ChEBI" id="CHEBI:29101"/>
        <dbReference type="ChEBI" id="CHEBI:57540"/>
        <dbReference type="ChEBI" id="CHEBI:57945"/>
        <dbReference type="EC" id="7.2.1.1"/>
    </reaction>
</comment>
<evidence type="ECO:0000256" key="11">
    <source>
        <dbReference type="ARBA" id="ARBA00023075"/>
    </source>
</evidence>
<evidence type="ECO:0000256" key="14">
    <source>
        <dbReference type="HAMAP-Rule" id="MF_00428"/>
    </source>
</evidence>
<keyword evidence="9 14" id="KW-0915">Sodium</keyword>
<comment type="similarity">
    <text evidence="14">Belongs to the NqrDE/RnfAE family.</text>
</comment>
<keyword evidence="3 14" id="KW-1003">Cell membrane</keyword>
<evidence type="ECO:0000256" key="2">
    <source>
        <dbReference type="ARBA" id="ARBA00022448"/>
    </source>
</evidence>
<keyword evidence="8 14" id="KW-0520">NAD</keyword>
<dbReference type="NCBIfam" id="TIGR01939">
    <property type="entry name" value="nqrD"/>
    <property type="match status" value="1"/>
</dbReference>
<comment type="caution">
    <text evidence="15">The sequence shown here is derived from an EMBL/GenBank/DDBJ whole genome shotgun (WGS) entry which is preliminary data.</text>
</comment>
<keyword evidence="12 14" id="KW-0472">Membrane</keyword>
<evidence type="ECO:0000256" key="5">
    <source>
        <dbReference type="ARBA" id="ARBA00022692"/>
    </source>
</evidence>
<evidence type="ECO:0000256" key="12">
    <source>
        <dbReference type="ARBA" id="ARBA00023136"/>
    </source>
</evidence>
<keyword evidence="7 14" id="KW-1133">Transmembrane helix</keyword>
<dbReference type="InterPro" id="IPR003667">
    <property type="entry name" value="NqrDE/RnfAE"/>
</dbReference>
<dbReference type="PIRSF" id="PIRSF006102">
    <property type="entry name" value="NQR_DE"/>
    <property type="match status" value="1"/>
</dbReference>
<dbReference type="GO" id="GO:0016655">
    <property type="term" value="F:oxidoreductase activity, acting on NAD(P)H, quinone or similar compound as acceptor"/>
    <property type="evidence" value="ECO:0007669"/>
    <property type="project" value="UniProtKB-UniRule"/>
</dbReference>
<accession>A0A1Y5HFB1</accession>
<dbReference type="PANTHER" id="PTHR30586">
    <property type="entry name" value="ELECTRON TRANSPORT COMPLEX PROTEIN RNFE"/>
    <property type="match status" value="1"/>
</dbReference>
<evidence type="ECO:0000256" key="8">
    <source>
        <dbReference type="ARBA" id="ARBA00023027"/>
    </source>
</evidence>
<dbReference type="PANTHER" id="PTHR30586:SF1">
    <property type="entry name" value="NA(+)-TRANSLOCATING NADH-QUINONE REDUCTASE SUBUNIT D"/>
    <property type="match status" value="1"/>
</dbReference>
<dbReference type="EC" id="7.2.1.1" evidence="14"/>
<proteinExistence type="inferred from homology"/>
<evidence type="ECO:0000256" key="9">
    <source>
        <dbReference type="ARBA" id="ARBA00023053"/>
    </source>
</evidence>
<dbReference type="AlphaFoldDB" id="A0A1Y5HFB1"/>
<evidence type="ECO:0000256" key="4">
    <source>
        <dbReference type="ARBA" id="ARBA00022519"/>
    </source>
</evidence>
<dbReference type="HAMAP" id="MF_00428">
    <property type="entry name" value="NqrD"/>
    <property type="match status" value="1"/>
</dbReference>
<comment type="subunit">
    <text evidence="14">Composed of six subunits; NqrA, NqrB, NqrC, NqrD, NqrE and NqrF.</text>
</comment>
<organism evidence="15 16">
    <name type="scientific">Oleispira antarctica</name>
    <dbReference type="NCBI Taxonomy" id="188908"/>
    <lineage>
        <taxon>Bacteria</taxon>
        <taxon>Pseudomonadati</taxon>
        <taxon>Pseudomonadota</taxon>
        <taxon>Gammaproteobacteria</taxon>
        <taxon>Oceanospirillales</taxon>
        <taxon>Oceanospirillaceae</taxon>
        <taxon>Oleispira</taxon>
    </lineage>
</organism>
<evidence type="ECO:0000313" key="15">
    <source>
        <dbReference type="EMBL" id="OUS35327.1"/>
    </source>
</evidence>
<keyword evidence="6 14" id="KW-1278">Translocase</keyword>
<evidence type="ECO:0000256" key="6">
    <source>
        <dbReference type="ARBA" id="ARBA00022967"/>
    </source>
</evidence>
<keyword evidence="10 14" id="KW-0406">Ion transport</keyword>
<sequence>MSLKSVISEPVFSQNPIAVQILGVCSALAVTTSLQVTLVMCMALTAVTACSNVGIALIRNHIPNSIRIIVQMIIIASLVIVVDQILKAYAYEISKSLSVFVGLIITNCIVMGRAEAYAMKNGPVMSFFDGIGNGLGYSVVLIVVATVRELFGAGNLMGFEVLPLITNGGWYQSNGLLLLPPSAFFIIGFFIWALRSWKTEQVEQPDFKILPNTVNSENH</sequence>
<dbReference type="InterPro" id="IPR011292">
    <property type="entry name" value="NqrD"/>
</dbReference>
<feature type="transmembrane region" description="Helical" evidence="14">
    <location>
        <begin position="176"/>
        <end position="194"/>
    </location>
</feature>
<keyword evidence="11 14" id="KW-0830">Ubiquinone</keyword>
<dbReference type="GO" id="GO:0005886">
    <property type="term" value="C:plasma membrane"/>
    <property type="evidence" value="ECO:0007669"/>
    <property type="project" value="UniProtKB-SubCell"/>
</dbReference>
<evidence type="ECO:0000256" key="13">
    <source>
        <dbReference type="ARBA" id="ARBA00023201"/>
    </source>
</evidence>
<evidence type="ECO:0000256" key="7">
    <source>
        <dbReference type="ARBA" id="ARBA00022989"/>
    </source>
</evidence>
<reference evidence="16" key="1">
    <citation type="journal article" date="2017" name="Proc. Natl. Acad. Sci. U.S.A.">
        <title>Simulation of Deepwater Horizon oil plume reveals substrate specialization within a complex community of hydrocarbon degraders.</title>
        <authorList>
            <person name="Hu P."/>
            <person name="Dubinsky E.A."/>
            <person name="Probst A.J."/>
            <person name="Wang J."/>
            <person name="Sieber C.M.K."/>
            <person name="Tom L.M."/>
            <person name="Gardinali P."/>
            <person name="Banfield J.F."/>
            <person name="Atlas R.M."/>
            <person name="Andersen G.L."/>
        </authorList>
    </citation>
    <scope>NUCLEOTIDE SEQUENCE [LARGE SCALE GENOMIC DNA]</scope>
</reference>
<dbReference type="Pfam" id="PF02508">
    <property type="entry name" value="Rnf-Nqr"/>
    <property type="match status" value="1"/>
</dbReference>
<keyword evidence="4" id="KW-0997">Cell inner membrane</keyword>
<comment type="subcellular location">
    <subcellularLocation>
        <location evidence="14">Cell membrane</location>
        <topology evidence="14">Multi-pass membrane protein</topology>
    </subcellularLocation>
    <subcellularLocation>
        <location evidence="1">Endomembrane system</location>
        <topology evidence="1">Multi-pass membrane protein</topology>
    </subcellularLocation>
</comment>
<dbReference type="Proteomes" id="UP000227088">
    <property type="component" value="Unassembled WGS sequence"/>
</dbReference>
<evidence type="ECO:0000256" key="3">
    <source>
        <dbReference type="ARBA" id="ARBA00022475"/>
    </source>
</evidence>
<keyword evidence="5 14" id="KW-0812">Transmembrane</keyword>
<dbReference type="GO" id="GO:0006814">
    <property type="term" value="P:sodium ion transport"/>
    <property type="evidence" value="ECO:0007669"/>
    <property type="project" value="UniProtKB-UniRule"/>
</dbReference>
<dbReference type="EMBL" id="MABE01000691">
    <property type="protein sequence ID" value="OUS35327.1"/>
    <property type="molecule type" value="Genomic_DNA"/>
</dbReference>
<gene>
    <name evidence="14" type="primary">nqrD</name>
    <name evidence="15" type="ORF">A9R00_12090</name>
</gene>
<dbReference type="GO" id="GO:0012505">
    <property type="term" value="C:endomembrane system"/>
    <property type="evidence" value="ECO:0007669"/>
    <property type="project" value="UniProtKB-SubCell"/>
</dbReference>
<feature type="transmembrane region" description="Helical" evidence="14">
    <location>
        <begin position="96"/>
        <end position="114"/>
    </location>
</feature>